<dbReference type="RefSeq" id="XP_001027061.2">
    <property type="nucleotide sequence ID" value="XM_001027061.2"/>
</dbReference>
<dbReference type="EMBL" id="GG662258">
    <property type="protein sequence ID" value="EAS06819.2"/>
    <property type="molecule type" value="Genomic_DNA"/>
</dbReference>
<protein>
    <submittedName>
        <fullName evidence="1">Uncharacterized protein</fullName>
    </submittedName>
</protein>
<dbReference type="Proteomes" id="UP000009168">
    <property type="component" value="Unassembled WGS sequence"/>
</dbReference>
<accession>Q24GB1</accession>
<dbReference type="HOGENOM" id="CLU_2176138_0_0_1"/>
<proteinExistence type="predicted"/>
<dbReference type="GeneID" id="7844189"/>
<dbReference type="InParanoid" id="Q24GB1"/>
<dbReference type="KEGG" id="tet:TTHERM_00903860"/>
<keyword evidence="2" id="KW-1185">Reference proteome</keyword>
<evidence type="ECO:0000313" key="1">
    <source>
        <dbReference type="EMBL" id="EAS06819.2"/>
    </source>
</evidence>
<gene>
    <name evidence="1" type="ORF">TTHERM_00903860</name>
</gene>
<reference evidence="2" key="1">
    <citation type="journal article" date="2006" name="PLoS Biol.">
        <title>Macronuclear genome sequence of the ciliate Tetrahymena thermophila, a model eukaryote.</title>
        <authorList>
            <person name="Eisen J.A."/>
            <person name="Coyne R.S."/>
            <person name="Wu M."/>
            <person name="Wu D."/>
            <person name="Thiagarajan M."/>
            <person name="Wortman J.R."/>
            <person name="Badger J.H."/>
            <person name="Ren Q."/>
            <person name="Amedeo P."/>
            <person name="Jones K.M."/>
            <person name="Tallon L.J."/>
            <person name="Delcher A.L."/>
            <person name="Salzberg S.L."/>
            <person name="Silva J.C."/>
            <person name="Haas B.J."/>
            <person name="Majoros W.H."/>
            <person name="Farzad M."/>
            <person name="Carlton J.M."/>
            <person name="Smith R.K. Jr."/>
            <person name="Garg J."/>
            <person name="Pearlman R.E."/>
            <person name="Karrer K.M."/>
            <person name="Sun L."/>
            <person name="Manning G."/>
            <person name="Elde N.C."/>
            <person name="Turkewitz A.P."/>
            <person name="Asai D.J."/>
            <person name="Wilkes D.E."/>
            <person name="Wang Y."/>
            <person name="Cai H."/>
            <person name="Collins K."/>
            <person name="Stewart B.A."/>
            <person name="Lee S.R."/>
            <person name="Wilamowska K."/>
            <person name="Weinberg Z."/>
            <person name="Ruzzo W.L."/>
            <person name="Wloga D."/>
            <person name="Gaertig J."/>
            <person name="Frankel J."/>
            <person name="Tsao C.-C."/>
            <person name="Gorovsky M.A."/>
            <person name="Keeling P.J."/>
            <person name="Waller R.F."/>
            <person name="Patron N.J."/>
            <person name="Cherry J.M."/>
            <person name="Stover N.A."/>
            <person name="Krieger C.J."/>
            <person name="del Toro C."/>
            <person name="Ryder H.F."/>
            <person name="Williamson S.C."/>
            <person name="Barbeau R.A."/>
            <person name="Hamilton E.P."/>
            <person name="Orias E."/>
        </authorList>
    </citation>
    <scope>NUCLEOTIDE SEQUENCE [LARGE SCALE GENOMIC DNA]</scope>
    <source>
        <strain evidence="2">SB210</strain>
    </source>
</reference>
<dbReference type="AlphaFoldDB" id="Q24GB1"/>
<name>Q24GB1_TETTS</name>
<organism evidence="1 2">
    <name type="scientific">Tetrahymena thermophila (strain SB210)</name>
    <dbReference type="NCBI Taxonomy" id="312017"/>
    <lineage>
        <taxon>Eukaryota</taxon>
        <taxon>Sar</taxon>
        <taxon>Alveolata</taxon>
        <taxon>Ciliophora</taxon>
        <taxon>Intramacronucleata</taxon>
        <taxon>Oligohymenophorea</taxon>
        <taxon>Hymenostomatida</taxon>
        <taxon>Tetrahymenina</taxon>
        <taxon>Tetrahymenidae</taxon>
        <taxon>Tetrahymena</taxon>
    </lineage>
</organism>
<evidence type="ECO:0000313" key="2">
    <source>
        <dbReference type="Proteomes" id="UP000009168"/>
    </source>
</evidence>
<sequence length="128" mass="14830">MYKISQILQSSIVDVVEKAAINESLSTELKIYQLEQNFEFTQMSTQNIQRLIHTMKENILELSQYSLQVVYKCKQKLISSKLLTKKINNYQRLPKGELGQSIELINLLQNPETVAIEHKQNISSFAKQ</sequence>